<reference evidence="4" key="1">
    <citation type="submission" date="2025-08" db="UniProtKB">
        <authorList>
            <consortium name="RefSeq"/>
        </authorList>
    </citation>
    <scope>IDENTIFICATION</scope>
    <source>
        <strain evidence="4">11010-0011.00</strain>
        <tissue evidence="4">Whole body</tissue>
    </source>
</reference>
<dbReference type="OrthoDB" id="414826at2759"/>
<dbReference type="Proteomes" id="UP000504634">
    <property type="component" value="Unplaced"/>
</dbReference>
<dbReference type="AlphaFoldDB" id="A0A6J2T232"/>
<evidence type="ECO:0000256" key="1">
    <source>
        <dbReference type="ARBA" id="ARBA00004613"/>
    </source>
</evidence>
<protein>
    <submittedName>
        <fullName evidence="4">Scoloptoxin SSD43-like</fullName>
    </submittedName>
</protein>
<name>A0A6J2T232_DROLE</name>
<keyword evidence="3" id="KW-1185">Reference proteome</keyword>
<proteinExistence type="predicted"/>
<comment type="subcellular location">
    <subcellularLocation>
        <location evidence="1">Secreted</location>
    </subcellularLocation>
</comment>
<dbReference type="Gene3D" id="3.40.33.10">
    <property type="entry name" value="CAP"/>
    <property type="match status" value="1"/>
</dbReference>
<dbReference type="InterPro" id="IPR035940">
    <property type="entry name" value="CAP_sf"/>
</dbReference>
<gene>
    <name evidence="4" type="primary">LOC115620253</name>
</gene>
<dbReference type="RefSeq" id="XP_030369263.1">
    <property type="nucleotide sequence ID" value="XM_030513403.1"/>
</dbReference>
<keyword evidence="2" id="KW-0964">Secreted</keyword>
<evidence type="ECO:0000313" key="3">
    <source>
        <dbReference type="Proteomes" id="UP000504634"/>
    </source>
</evidence>
<dbReference type="SUPFAM" id="SSF55797">
    <property type="entry name" value="PR-1-like"/>
    <property type="match status" value="1"/>
</dbReference>
<evidence type="ECO:0000313" key="4">
    <source>
        <dbReference type="RefSeq" id="XP_030369263.1"/>
    </source>
</evidence>
<evidence type="ECO:0000256" key="2">
    <source>
        <dbReference type="ARBA" id="ARBA00022525"/>
    </source>
</evidence>
<sequence length="188" mass="22456">MLCNGSLDCTTQVLCENWQHFDLRLPEHTKKKNMLLVAHNGLRNRLASKLNMGDMLMMEWDDPLTELANRYHVHCLIHRVDDCGNETVIDEGTIYKMQHERVYGGRRKDIARNTFFLPINQIHSNFIELALVNWYFDHQKLPRPKLTNYETFKYYELIGDNNFTHMMCPQTYRIGCSYAKPRRRMQRE</sequence>
<organism evidence="3 4">
    <name type="scientific">Drosophila lebanonensis</name>
    <name type="common">Fruit fly</name>
    <name type="synonym">Scaptodrosophila lebanonensis</name>
    <dbReference type="NCBI Taxonomy" id="7225"/>
    <lineage>
        <taxon>Eukaryota</taxon>
        <taxon>Metazoa</taxon>
        <taxon>Ecdysozoa</taxon>
        <taxon>Arthropoda</taxon>
        <taxon>Hexapoda</taxon>
        <taxon>Insecta</taxon>
        <taxon>Pterygota</taxon>
        <taxon>Neoptera</taxon>
        <taxon>Endopterygota</taxon>
        <taxon>Diptera</taxon>
        <taxon>Brachycera</taxon>
        <taxon>Muscomorpha</taxon>
        <taxon>Ephydroidea</taxon>
        <taxon>Drosophilidae</taxon>
        <taxon>Scaptodrosophila</taxon>
    </lineage>
</organism>
<accession>A0A6J2T232</accession>
<dbReference type="GeneID" id="115620253"/>